<evidence type="ECO:0000256" key="7">
    <source>
        <dbReference type="ARBA" id="ARBA00022695"/>
    </source>
</evidence>
<evidence type="ECO:0000256" key="11">
    <source>
        <dbReference type="ARBA" id="ARBA00048366"/>
    </source>
</evidence>
<evidence type="ECO:0000256" key="6">
    <source>
        <dbReference type="ARBA" id="ARBA00022694"/>
    </source>
</evidence>
<dbReference type="PROSITE" id="PS51163">
    <property type="entry name" value="YRDC"/>
    <property type="match status" value="1"/>
</dbReference>
<dbReference type="Gene3D" id="3.90.870.10">
    <property type="entry name" value="DHBP synthase"/>
    <property type="match status" value="1"/>
</dbReference>
<comment type="catalytic activity">
    <reaction evidence="11">
        <text>L-threonine + hydrogencarbonate + ATP = L-threonylcarbamoyladenylate + diphosphate + H2O</text>
        <dbReference type="Rhea" id="RHEA:36407"/>
        <dbReference type="ChEBI" id="CHEBI:15377"/>
        <dbReference type="ChEBI" id="CHEBI:17544"/>
        <dbReference type="ChEBI" id="CHEBI:30616"/>
        <dbReference type="ChEBI" id="CHEBI:33019"/>
        <dbReference type="ChEBI" id="CHEBI:57926"/>
        <dbReference type="ChEBI" id="CHEBI:73682"/>
        <dbReference type="EC" id="2.7.7.87"/>
    </reaction>
</comment>
<dbReference type="GO" id="GO:0008033">
    <property type="term" value="P:tRNA processing"/>
    <property type="evidence" value="ECO:0007669"/>
    <property type="project" value="UniProtKB-KW"/>
</dbReference>
<keyword evidence="4" id="KW-0963">Cytoplasm</keyword>
<evidence type="ECO:0000256" key="8">
    <source>
        <dbReference type="ARBA" id="ARBA00022741"/>
    </source>
</evidence>
<dbReference type="PANTHER" id="PTHR17490">
    <property type="entry name" value="SUA5"/>
    <property type="match status" value="1"/>
</dbReference>
<gene>
    <name evidence="13" type="ORF">CO110_03985</name>
</gene>
<dbReference type="Proteomes" id="UP000231366">
    <property type="component" value="Unassembled WGS sequence"/>
</dbReference>
<feature type="domain" description="YrdC-like" evidence="12">
    <location>
        <begin position="40"/>
        <end position="225"/>
    </location>
</feature>
<evidence type="ECO:0000256" key="9">
    <source>
        <dbReference type="ARBA" id="ARBA00022840"/>
    </source>
</evidence>
<evidence type="ECO:0000256" key="4">
    <source>
        <dbReference type="ARBA" id="ARBA00022490"/>
    </source>
</evidence>
<dbReference type="GO" id="GO:0003725">
    <property type="term" value="F:double-stranded RNA binding"/>
    <property type="evidence" value="ECO:0007669"/>
    <property type="project" value="InterPro"/>
</dbReference>
<keyword evidence="9" id="KW-0067">ATP-binding</keyword>
<keyword evidence="5" id="KW-0808">Transferase</keyword>
<comment type="similarity">
    <text evidence="2">Belongs to the SUA5 family.</text>
</comment>
<dbReference type="EC" id="2.7.7.87" evidence="3"/>
<dbReference type="InterPro" id="IPR050156">
    <property type="entry name" value="TC-AMP_synthase_SUA5"/>
</dbReference>
<dbReference type="EMBL" id="PFUI01000104">
    <property type="protein sequence ID" value="PJB29770.1"/>
    <property type="molecule type" value="Genomic_DNA"/>
</dbReference>
<accession>A0A2M8AU86</accession>
<evidence type="ECO:0000259" key="12">
    <source>
        <dbReference type="PROSITE" id="PS51163"/>
    </source>
</evidence>
<dbReference type="GO" id="GO:0005737">
    <property type="term" value="C:cytoplasm"/>
    <property type="evidence" value="ECO:0007669"/>
    <property type="project" value="UniProtKB-SubCell"/>
</dbReference>
<keyword evidence="7" id="KW-0548">Nucleotidyltransferase</keyword>
<keyword evidence="6" id="KW-0819">tRNA processing</keyword>
<dbReference type="AlphaFoldDB" id="A0A2M8AU86"/>
<comment type="caution">
    <text evidence="13">The sequence shown here is derived from an EMBL/GenBank/DDBJ whole genome shotgun (WGS) entry which is preliminary data.</text>
</comment>
<proteinExistence type="inferred from homology"/>
<sequence length="235" mass="25444">PINSSTYQPINLCVLRGELLYLSSYKNTMVIKINPQCPEIELIKKAALSLKEGNPLIFPTDTVYGLGANGIDPGAIRKLFEIKKREETKPFALLIGKRDDVYKYCKNIPPLFFVLTKRFWPGALTVVMDTLAIVPKELLGEGSGVALRMPDSKVALALLKQAGVPIAASSANFSGGIDPAIVDDISDKLMDMVPFVIDGGRCPGVPSTVVDLRGGVLKILREGAISAEEINRVAY</sequence>
<evidence type="ECO:0000313" key="14">
    <source>
        <dbReference type="Proteomes" id="UP000231366"/>
    </source>
</evidence>
<dbReference type="PANTHER" id="PTHR17490:SF16">
    <property type="entry name" value="THREONYLCARBAMOYL-AMP SYNTHASE"/>
    <property type="match status" value="1"/>
</dbReference>
<dbReference type="GO" id="GO:0006450">
    <property type="term" value="P:regulation of translational fidelity"/>
    <property type="evidence" value="ECO:0007669"/>
    <property type="project" value="TreeGrafter"/>
</dbReference>
<dbReference type="InterPro" id="IPR017945">
    <property type="entry name" value="DHBP_synth_RibB-like_a/b_dom"/>
</dbReference>
<name>A0A2M8AU86_9BACT</name>
<dbReference type="GO" id="GO:0005524">
    <property type="term" value="F:ATP binding"/>
    <property type="evidence" value="ECO:0007669"/>
    <property type="project" value="UniProtKB-KW"/>
</dbReference>
<dbReference type="InterPro" id="IPR006070">
    <property type="entry name" value="Sua5-like_dom"/>
</dbReference>
<evidence type="ECO:0000256" key="3">
    <source>
        <dbReference type="ARBA" id="ARBA00012584"/>
    </source>
</evidence>
<evidence type="ECO:0000256" key="10">
    <source>
        <dbReference type="ARBA" id="ARBA00029774"/>
    </source>
</evidence>
<dbReference type="NCBIfam" id="TIGR00057">
    <property type="entry name" value="L-threonylcarbamoyladenylate synthase"/>
    <property type="match status" value="1"/>
</dbReference>
<reference evidence="14" key="1">
    <citation type="submission" date="2017-09" db="EMBL/GenBank/DDBJ databases">
        <title>Depth-based differentiation of microbial function through sediment-hosted aquifers and enrichment of novel symbionts in the deep terrestrial subsurface.</title>
        <authorList>
            <person name="Probst A.J."/>
            <person name="Ladd B."/>
            <person name="Jarett J.K."/>
            <person name="Geller-Mcgrath D.E."/>
            <person name="Sieber C.M.K."/>
            <person name="Emerson J.B."/>
            <person name="Anantharaman K."/>
            <person name="Thomas B.C."/>
            <person name="Malmstrom R."/>
            <person name="Stieglmeier M."/>
            <person name="Klingl A."/>
            <person name="Woyke T."/>
            <person name="Ryan C.M."/>
            <person name="Banfield J.F."/>
        </authorList>
    </citation>
    <scope>NUCLEOTIDE SEQUENCE [LARGE SCALE GENOMIC DNA]</scope>
</reference>
<feature type="non-terminal residue" evidence="13">
    <location>
        <position position="1"/>
    </location>
</feature>
<keyword evidence="8" id="KW-0547">Nucleotide-binding</keyword>
<evidence type="ECO:0000256" key="5">
    <source>
        <dbReference type="ARBA" id="ARBA00022679"/>
    </source>
</evidence>
<dbReference type="Pfam" id="PF01300">
    <property type="entry name" value="Sua5_yciO_yrdC"/>
    <property type="match status" value="1"/>
</dbReference>
<dbReference type="SUPFAM" id="SSF55821">
    <property type="entry name" value="YrdC/RibB"/>
    <property type="match status" value="1"/>
</dbReference>
<dbReference type="GO" id="GO:0000049">
    <property type="term" value="F:tRNA binding"/>
    <property type="evidence" value="ECO:0007669"/>
    <property type="project" value="TreeGrafter"/>
</dbReference>
<organism evidence="13 14">
    <name type="scientific">Candidatus Desantisbacteria bacterium CG_4_9_14_3_um_filter_40_11</name>
    <dbReference type="NCBI Taxonomy" id="1974546"/>
    <lineage>
        <taxon>Bacteria</taxon>
        <taxon>Candidatus Desantisiibacteriota</taxon>
    </lineage>
</organism>
<protein>
    <recommendedName>
        <fullName evidence="10">L-threonylcarbamoyladenylate synthase</fullName>
        <ecNumber evidence="3">2.7.7.87</ecNumber>
    </recommendedName>
    <alternativeName>
        <fullName evidence="10">L-threonylcarbamoyladenylate synthase</fullName>
    </alternativeName>
</protein>
<evidence type="ECO:0000256" key="1">
    <source>
        <dbReference type="ARBA" id="ARBA00004496"/>
    </source>
</evidence>
<evidence type="ECO:0000256" key="2">
    <source>
        <dbReference type="ARBA" id="ARBA00007663"/>
    </source>
</evidence>
<comment type="subcellular location">
    <subcellularLocation>
        <location evidence="1">Cytoplasm</location>
    </subcellularLocation>
</comment>
<evidence type="ECO:0000313" key="13">
    <source>
        <dbReference type="EMBL" id="PJB29770.1"/>
    </source>
</evidence>
<dbReference type="GO" id="GO:0061710">
    <property type="term" value="F:L-threonylcarbamoyladenylate synthase"/>
    <property type="evidence" value="ECO:0007669"/>
    <property type="project" value="UniProtKB-EC"/>
</dbReference>